<dbReference type="Proteomes" id="UP000013232">
    <property type="component" value="Unassembled WGS sequence"/>
</dbReference>
<evidence type="ECO:0000313" key="1">
    <source>
        <dbReference type="EMBL" id="ENO83347.1"/>
    </source>
</evidence>
<proteinExistence type="predicted"/>
<name>N6YLX3_THAL4</name>
<dbReference type="AlphaFoldDB" id="N6YLX3"/>
<protein>
    <submittedName>
        <fullName evidence="1">Uncharacterized protein</fullName>
    </submittedName>
</protein>
<accession>N6YLX3</accession>
<organism evidence="1 2">
    <name type="scientific">Thauera linaloolentis (strain DSM 12138 / JCM 21573 / CCUG 41526 / CIP 105981 / IAM 15112 / NBRC 102519 / 47Lol)</name>
    <dbReference type="NCBI Taxonomy" id="1123367"/>
    <lineage>
        <taxon>Bacteria</taxon>
        <taxon>Pseudomonadati</taxon>
        <taxon>Pseudomonadota</taxon>
        <taxon>Betaproteobacteria</taxon>
        <taxon>Rhodocyclales</taxon>
        <taxon>Zoogloeaceae</taxon>
        <taxon>Thauera</taxon>
    </lineage>
</organism>
<keyword evidence="2" id="KW-1185">Reference proteome</keyword>
<sequence length="146" mass="15232">MSMRRPSLRSVLICAPAAGFSARGLCVRRRGIDEDAEAAAGDGAFGIEWRGAVPARATIAGVAVEDAAPCARRQDEAACARRRVGQDEDRRVFRPAGVQAYGESAVGGVVPVGGGRFAAVRPQPSSARRAASCARRLQPAADAQCR</sequence>
<gene>
    <name evidence="1" type="ORF">C666_18940</name>
</gene>
<evidence type="ECO:0000313" key="2">
    <source>
        <dbReference type="Proteomes" id="UP000013232"/>
    </source>
</evidence>
<dbReference type="EMBL" id="AMXE01000171">
    <property type="protein sequence ID" value="ENO83347.1"/>
    <property type="molecule type" value="Genomic_DNA"/>
</dbReference>
<comment type="caution">
    <text evidence="1">The sequence shown here is derived from an EMBL/GenBank/DDBJ whole genome shotgun (WGS) entry which is preliminary data.</text>
</comment>
<feature type="non-terminal residue" evidence="1">
    <location>
        <position position="146"/>
    </location>
</feature>
<reference evidence="1 2" key="1">
    <citation type="submission" date="2012-09" db="EMBL/GenBank/DDBJ databases">
        <title>Draft Genome Sequences of 6 Strains from Genus Thauera.</title>
        <authorList>
            <person name="Liu B."/>
            <person name="Shapleigh J.P."/>
            <person name="Frostegard A.H."/>
        </authorList>
    </citation>
    <scope>NUCLEOTIDE SEQUENCE [LARGE SCALE GENOMIC DNA]</scope>
    <source>
        <strain evidence="2">47Lol / DSM 12138</strain>
    </source>
</reference>